<name>A0A1W2A6B7_9FIRM</name>
<accession>A0A1W2A6B7</accession>
<reference evidence="1 2" key="1">
    <citation type="submission" date="2017-04" db="EMBL/GenBank/DDBJ databases">
        <authorList>
            <person name="Afonso C.L."/>
            <person name="Miller P.J."/>
            <person name="Scott M.A."/>
            <person name="Spackman E."/>
            <person name="Goraichik I."/>
            <person name="Dimitrov K.M."/>
            <person name="Suarez D.L."/>
            <person name="Swayne D.E."/>
        </authorList>
    </citation>
    <scope>NUCLEOTIDE SEQUENCE [LARGE SCALE GENOMIC DNA]</scope>
    <source>
        <strain evidence="1 2">DSM 5090</strain>
    </source>
</reference>
<gene>
    <name evidence="1" type="ORF">SAMN04488500_10547</name>
</gene>
<organism evidence="1 2">
    <name type="scientific">Sporomusa malonica</name>
    <dbReference type="NCBI Taxonomy" id="112901"/>
    <lineage>
        <taxon>Bacteria</taxon>
        <taxon>Bacillati</taxon>
        <taxon>Bacillota</taxon>
        <taxon>Negativicutes</taxon>
        <taxon>Selenomonadales</taxon>
        <taxon>Sporomusaceae</taxon>
        <taxon>Sporomusa</taxon>
    </lineage>
</organism>
<sequence>MTLRKGNFDWNSIGTVSVLTDDGYIFTGQLIWDCNGDRPIKDGKGECCCKKDDHDQKKEKEVEVKIEKEVEVKIEKEVKVEVEPEFIVLELTQIPRQIIPNGLTGAAADVTTANLPFLFVVDNRVRINVAQIIAVGPDNIV</sequence>
<keyword evidence="2" id="KW-1185">Reference proteome</keyword>
<evidence type="ECO:0000313" key="1">
    <source>
        <dbReference type="EMBL" id="SMC55818.1"/>
    </source>
</evidence>
<dbReference type="EMBL" id="FWXI01000005">
    <property type="protein sequence ID" value="SMC55818.1"/>
    <property type="molecule type" value="Genomic_DNA"/>
</dbReference>
<proteinExistence type="predicted"/>
<dbReference type="Proteomes" id="UP000192738">
    <property type="component" value="Unassembled WGS sequence"/>
</dbReference>
<dbReference type="RefSeq" id="WP_084574988.1">
    <property type="nucleotide sequence ID" value="NZ_CP155572.1"/>
</dbReference>
<dbReference type="AlphaFoldDB" id="A0A1W2A6B7"/>
<protein>
    <submittedName>
        <fullName evidence="1">Uncharacterized protein</fullName>
    </submittedName>
</protein>
<evidence type="ECO:0000313" key="2">
    <source>
        <dbReference type="Proteomes" id="UP000192738"/>
    </source>
</evidence>